<protein>
    <submittedName>
        <fullName evidence="2">Lytic transglycosylase domain-containing protein</fullName>
    </submittedName>
</protein>
<evidence type="ECO:0000313" key="2">
    <source>
        <dbReference type="EMBL" id="TXX67362.1"/>
    </source>
</evidence>
<dbReference type="Gene3D" id="1.10.530.10">
    <property type="match status" value="1"/>
</dbReference>
<keyword evidence="1" id="KW-0732">Signal</keyword>
<dbReference type="InterPro" id="IPR023346">
    <property type="entry name" value="Lysozyme-like_dom_sf"/>
</dbReference>
<sequence length="190" mass="21779">MLKILITLAAFIFSPALLASSANANNNCESIRDMVYAKHLRKVIPYKQCVINASETYQVPEWVLLAVIKQENGPINGFLTNSNGTKDYGLTCINDVRFQDLHKAGFDHVTPELIMSNPCAAIITTAYFLKKDWFKERKLINRDPDWLTVIGNYHYHYKGEKPKYHEKYKSEIKQKLEAFAKTTKACDNTK</sequence>
<proteinExistence type="predicted"/>
<feature type="chain" id="PRO_5044859606" evidence="1">
    <location>
        <begin position="25"/>
        <end position="190"/>
    </location>
</feature>
<reference evidence="2 3" key="1">
    <citation type="submission" date="2019-06" db="EMBL/GenBank/DDBJ databases">
        <title>Vibrio cholerae phylogeny based on whole-genome sequencing reveals genetic diversity and population strucutre.</title>
        <authorList>
            <person name="Zhiqiu Y."/>
            <person name="Bin L."/>
            <person name="Lingyan J."/>
        </authorList>
    </citation>
    <scope>NUCLEOTIDE SEQUENCE [LARGE SCALE GENOMIC DNA]</scope>
    <source>
        <strain evidence="2 3">N2814</strain>
    </source>
</reference>
<dbReference type="AlphaFoldDB" id="A0ABD7SR97"/>
<accession>A0ABD7SR97</accession>
<organism evidence="2 3">
    <name type="scientific">Vibrio cholerae</name>
    <dbReference type="NCBI Taxonomy" id="666"/>
    <lineage>
        <taxon>Bacteria</taxon>
        <taxon>Pseudomonadati</taxon>
        <taxon>Pseudomonadota</taxon>
        <taxon>Gammaproteobacteria</taxon>
        <taxon>Vibrionales</taxon>
        <taxon>Vibrionaceae</taxon>
        <taxon>Vibrio</taxon>
    </lineage>
</organism>
<evidence type="ECO:0000256" key="1">
    <source>
        <dbReference type="SAM" id="SignalP"/>
    </source>
</evidence>
<dbReference type="EMBL" id="VSIJ01000005">
    <property type="protein sequence ID" value="TXX67362.1"/>
    <property type="molecule type" value="Genomic_DNA"/>
</dbReference>
<evidence type="ECO:0000313" key="3">
    <source>
        <dbReference type="Proteomes" id="UP000323819"/>
    </source>
</evidence>
<dbReference type="SUPFAM" id="SSF53955">
    <property type="entry name" value="Lysozyme-like"/>
    <property type="match status" value="1"/>
</dbReference>
<feature type="signal peptide" evidence="1">
    <location>
        <begin position="1"/>
        <end position="24"/>
    </location>
</feature>
<dbReference type="Proteomes" id="UP000323819">
    <property type="component" value="Unassembled WGS sequence"/>
</dbReference>
<dbReference type="RefSeq" id="WP_044126072.1">
    <property type="nucleotide sequence ID" value="NZ_JAANNJ010000013.1"/>
</dbReference>
<gene>
    <name evidence="2" type="ORF">FXF03_01945</name>
</gene>
<comment type="caution">
    <text evidence="2">The sequence shown here is derived from an EMBL/GenBank/DDBJ whole genome shotgun (WGS) entry which is preliminary data.</text>
</comment>
<name>A0ABD7SR97_VIBCL</name>